<protein>
    <recommendedName>
        <fullName evidence="4">Pilus assembly protein PilO</fullName>
    </recommendedName>
</protein>
<dbReference type="EMBL" id="CP018335">
    <property type="protein sequence ID" value="APM38493.1"/>
    <property type="molecule type" value="Genomic_DNA"/>
</dbReference>
<accession>A0A1L5F685</accession>
<gene>
    <name evidence="2" type="ORF">BS101_06940</name>
</gene>
<name>A0A1L5F685_CLOKL</name>
<dbReference type="RefSeq" id="WP_073538163.1">
    <property type="nucleotide sequence ID" value="NZ_CP018335.1"/>
</dbReference>
<evidence type="ECO:0000313" key="2">
    <source>
        <dbReference type="EMBL" id="APM38493.1"/>
    </source>
</evidence>
<dbReference type="OrthoDB" id="1935390at2"/>
<evidence type="ECO:0008006" key="4">
    <source>
        <dbReference type="Google" id="ProtNLM"/>
    </source>
</evidence>
<dbReference type="Proteomes" id="UP000184604">
    <property type="component" value="Chromosome"/>
</dbReference>
<reference evidence="2 3" key="1">
    <citation type="submission" date="2016-12" db="EMBL/GenBank/DDBJ databases">
        <title>Complete genome sequence of Clostridium kluyveri JZZ isolated from the pit mud of a Chinese flavor liquor-making factory.</title>
        <authorList>
            <person name="Wang Y."/>
        </authorList>
    </citation>
    <scope>NUCLEOTIDE SEQUENCE [LARGE SCALE GENOMIC DNA]</scope>
    <source>
        <strain evidence="2 3">JZZ</strain>
    </source>
</reference>
<organism evidence="2 3">
    <name type="scientific">Clostridium kluyveri</name>
    <dbReference type="NCBI Taxonomy" id="1534"/>
    <lineage>
        <taxon>Bacteria</taxon>
        <taxon>Bacillati</taxon>
        <taxon>Bacillota</taxon>
        <taxon>Clostridia</taxon>
        <taxon>Eubacteriales</taxon>
        <taxon>Clostridiaceae</taxon>
        <taxon>Clostridium</taxon>
    </lineage>
</organism>
<sequence>MEKNKRDLMILIALLFVGVNYASYTYFIKPQLNSVEQAKNKYITRKKELSSIKLKQQSIHTKEKEIEKLKQETADFDSMVPVKVDTPKLIYDFYNGCKLSGITGQSISFQLLNGEDNSGENTDNTSNITDNEDSTTSQNNQVSGKFYTLSINLKVTGNKSNIENFIKGLKTITERKLNVKSIIIYTPNGITSGSSNNDTDTQNLFPESNSSGLEENVNNNQADESSTQTSQKLLSEIVFYEYIQDSGNGEGNSQENYGFYDSEREGFNSISDMFK</sequence>
<evidence type="ECO:0000313" key="3">
    <source>
        <dbReference type="Proteomes" id="UP000184604"/>
    </source>
</evidence>
<feature type="region of interest" description="Disordered" evidence="1">
    <location>
        <begin position="190"/>
        <end position="228"/>
    </location>
</feature>
<proteinExistence type="predicted"/>
<evidence type="ECO:0000256" key="1">
    <source>
        <dbReference type="SAM" id="MobiDB-lite"/>
    </source>
</evidence>
<feature type="region of interest" description="Disordered" evidence="1">
    <location>
        <begin position="113"/>
        <end position="141"/>
    </location>
</feature>
<dbReference type="AlphaFoldDB" id="A0A1L5F685"/>